<dbReference type="EMBL" id="WMBE01000002">
    <property type="protein sequence ID" value="MDG0866688.1"/>
    <property type="molecule type" value="Genomic_DNA"/>
</dbReference>
<reference evidence="2" key="2">
    <citation type="journal article" date="2023" name="Nat. Commun.">
        <title>Cultivation of marine bacteria of the SAR202 clade.</title>
        <authorList>
            <person name="Lim Y."/>
            <person name="Seo J.H."/>
            <person name="Giovannoni S.J."/>
            <person name="Kang I."/>
            <person name="Cho J.C."/>
        </authorList>
    </citation>
    <scope>NUCLEOTIDE SEQUENCE</scope>
    <source>
        <strain evidence="2">JH1073</strain>
    </source>
</reference>
<dbReference type="Proteomes" id="UP001219901">
    <property type="component" value="Chromosome"/>
</dbReference>
<organism evidence="2 3">
    <name type="scientific">Candidatus Lucifugimonas marina</name>
    <dbReference type="NCBI Taxonomy" id="3038979"/>
    <lineage>
        <taxon>Bacteria</taxon>
        <taxon>Bacillati</taxon>
        <taxon>Chloroflexota</taxon>
        <taxon>Dehalococcoidia</taxon>
        <taxon>SAR202 cluster</taxon>
        <taxon>Candidatus Lucifugimonadales</taxon>
        <taxon>Candidatus Lucifugimonadaceae</taxon>
        <taxon>Candidatus Lucifugimonas</taxon>
    </lineage>
</organism>
<reference evidence="3" key="3">
    <citation type="submission" date="2023-06" db="EMBL/GenBank/DDBJ databases">
        <title>Pangenomics reveal diversification of enzyme families and niche specialization in globally abundant SAR202 bacteria.</title>
        <authorList>
            <person name="Saw J.H.W."/>
        </authorList>
    </citation>
    <scope>NUCLEOTIDE SEQUENCE [LARGE SCALE GENOMIC DNA]</scope>
    <source>
        <strain evidence="3">JH1073</strain>
    </source>
</reference>
<gene>
    <name evidence="1" type="ORF">GKO46_06310</name>
    <name evidence="2" type="ORF">GKO48_00315</name>
</gene>
<sequence>MASGKKHDTVTALAEEAATGEIAKIFADIRHLMEIPMLTSIWRILAESESDLASTWAAIKPMYLTGQPEAALERLRSDGTFPELEPLTQSELEKADIRADDLHHIRSIIAAYTRSNSLNFLTQTALVSTPEEPPIDYPKVLSTDSIGDIPRLLPREEIADPVWELVLSVNMYGTNEPNPGLATIYRHLAYWPSMLELMQSRLETAQSAGAIALGAQSVIGIALEEGARMAHLRDESHFQEMSDDARSTVAHYVDGPFNVARVVNIGTAITRWLSGVR</sequence>
<dbReference type="AlphaFoldDB" id="A0AAJ5ZHD6"/>
<accession>A0AAJ5ZHD6</accession>
<keyword evidence="3" id="KW-1185">Reference proteome</keyword>
<reference evidence="3 4" key="1">
    <citation type="submission" date="2019-11" db="EMBL/GenBank/DDBJ databases">
        <authorList>
            <person name="Cho J.-C."/>
        </authorList>
    </citation>
    <scope>NUCLEOTIDE SEQUENCE [LARGE SCALE GENOMIC DNA]</scope>
    <source>
        <strain evidence="2 3">JH1073</strain>
        <strain evidence="1 4">JH702</strain>
    </source>
</reference>
<dbReference type="EMBL" id="CP046147">
    <property type="protein sequence ID" value="WFG38118.1"/>
    <property type="molecule type" value="Genomic_DNA"/>
</dbReference>
<name>A0AAJ5ZHD6_9CHLR</name>
<dbReference type="Proteomes" id="UP001321249">
    <property type="component" value="Unassembled WGS sequence"/>
</dbReference>
<evidence type="ECO:0000313" key="4">
    <source>
        <dbReference type="Proteomes" id="UP001321249"/>
    </source>
</evidence>
<proteinExistence type="predicted"/>
<evidence type="ECO:0000313" key="3">
    <source>
        <dbReference type="Proteomes" id="UP001219901"/>
    </source>
</evidence>
<evidence type="ECO:0000313" key="2">
    <source>
        <dbReference type="EMBL" id="WFG38118.1"/>
    </source>
</evidence>
<protein>
    <submittedName>
        <fullName evidence="2">Uncharacterized protein</fullName>
    </submittedName>
</protein>
<dbReference type="RefSeq" id="WP_342824326.1">
    <property type="nucleotide sequence ID" value="NZ_CP046146.1"/>
</dbReference>
<evidence type="ECO:0000313" key="1">
    <source>
        <dbReference type="EMBL" id="MDG0866688.1"/>
    </source>
</evidence>